<reference evidence="2" key="1">
    <citation type="journal article" date="2021" name="PeerJ">
        <title>Extensive microbial diversity within the chicken gut microbiome revealed by metagenomics and culture.</title>
        <authorList>
            <person name="Gilroy R."/>
            <person name="Ravi A."/>
            <person name="Getino M."/>
            <person name="Pursley I."/>
            <person name="Horton D.L."/>
            <person name="Alikhan N.F."/>
            <person name="Baker D."/>
            <person name="Gharbi K."/>
            <person name="Hall N."/>
            <person name="Watson M."/>
            <person name="Adriaenssens E.M."/>
            <person name="Foster-Nyarko E."/>
            <person name="Jarju S."/>
            <person name="Secka A."/>
            <person name="Antonio M."/>
            <person name="Oren A."/>
            <person name="Chaudhuri R.R."/>
            <person name="La Ragione R."/>
            <person name="Hildebrand F."/>
            <person name="Pallen M.J."/>
        </authorList>
    </citation>
    <scope>NUCLEOTIDE SEQUENCE</scope>
    <source>
        <strain evidence="2">1345</strain>
    </source>
</reference>
<feature type="signal peptide" evidence="1">
    <location>
        <begin position="1"/>
        <end position="21"/>
    </location>
</feature>
<evidence type="ECO:0000256" key="1">
    <source>
        <dbReference type="SAM" id="SignalP"/>
    </source>
</evidence>
<evidence type="ECO:0000313" key="3">
    <source>
        <dbReference type="Proteomes" id="UP000886750"/>
    </source>
</evidence>
<dbReference type="EMBL" id="DXCQ01000028">
    <property type="protein sequence ID" value="HIY96789.1"/>
    <property type="molecule type" value="Genomic_DNA"/>
</dbReference>
<comment type="caution">
    <text evidence="2">The sequence shown here is derived from an EMBL/GenBank/DDBJ whole genome shotgun (WGS) entry which is preliminary data.</text>
</comment>
<name>A0A9D1ZZG0_9FIRM</name>
<protein>
    <submittedName>
        <fullName evidence="2">Uncharacterized protein</fullName>
    </submittedName>
</protein>
<keyword evidence="1" id="KW-0732">Signal</keyword>
<feature type="chain" id="PRO_5038942598" evidence="1">
    <location>
        <begin position="22"/>
        <end position="198"/>
    </location>
</feature>
<accession>A0A9D1ZZG0</accession>
<dbReference type="AlphaFoldDB" id="A0A9D1ZZG0"/>
<proteinExistence type="predicted"/>
<dbReference type="PROSITE" id="PS51257">
    <property type="entry name" value="PROKAR_LIPOPROTEIN"/>
    <property type="match status" value="1"/>
</dbReference>
<sequence>MRKTVFFLVMLLLCFCFIAGCSDEGKTSGTTGTETFNSRTDYSGVQGYRNWYYLTARDELSQSEYLIWDDVMCTWRTSKDTNCLIEPHIVHPGQLDQVIRAWEAPADGTAVFTTSLQRRPVNKNGIGQDGCFAYVVSGEDEADYVAELTVGALDLDKHNIDGEAVLQKGQMLYFVLNCNGNYTFDQTYWEITINFTRG</sequence>
<dbReference type="Proteomes" id="UP000886750">
    <property type="component" value="Unassembled WGS sequence"/>
</dbReference>
<gene>
    <name evidence="2" type="ORF">H9729_03800</name>
</gene>
<organism evidence="2 3">
    <name type="scientific">Candidatus Borkfalkia excrementigallinarum</name>
    <dbReference type="NCBI Taxonomy" id="2838506"/>
    <lineage>
        <taxon>Bacteria</taxon>
        <taxon>Bacillati</taxon>
        <taxon>Bacillota</taxon>
        <taxon>Clostridia</taxon>
        <taxon>Christensenellales</taxon>
        <taxon>Christensenellaceae</taxon>
        <taxon>Candidatus Borkfalkia</taxon>
    </lineage>
</organism>
<evidence type="ECO:0000313" key="2">
    <source>
        <dbReference type="EMBL" id="HIY96789.1"/>
    </source>
</evidence>
<reference evidence="2" key="2">
    <citation type="submission" date="2021-04" db="EMBL/GenBank/DDBJ databases">
        <authorList>
            <person name="Gilroy R."/>
        </authorList>
    </citation>
    <scope>NUCLEOTIDE SEQUENCE</scope>
    <source>
        <strain evidence="2">1345</strain>
    </source>
</reference>